<sequence length="89" mass="9541">MQALPPAQLQSHCSFLEQVRKATIRILPQTGPRAIDLDDDPDDTVISPTPAPLSTPSAVNTINGDLDVEDPMVSTAITTSYSNGVKTFF</sequence>
<evidence type="ECO:0000313" key="2">
    <source>
        <dbReference type="EMBL" id="KAB2631459.1"/>
    </source>
</evidence>
<accession>A0A5N5HUW7</accession>
<feature type="region of interest" description="Disordered" evidence="1">
    <location>
        <begin position="32"/>
        <end position="59"/>
    </location>
</feature>
<reference evidence="2 3" key="3">
    <citation type="submission" date="2019-11" db="EMBL/GenBank/DDBJ databases">
        <title>A de novo genome assembly of a pear dwarfing rootstock.</title>
        <authorList>
            <person name="Wang F."/>
            <person name="Wang J."/>
            <person name="Li S."/>
            <person name="Zhang Y."/>
            <person name="Fang M."/>
            <person name="Ma L."/>
            <person name="Zhao Y."/>
            <person name="Jiang S."/>
        </authorList>
    </citation>
    <scope>NUCLEOTIDE SEQUENCE [LARGE SCALE GENOMIC DNA]</scope>
    <source>
        <strain evidence="2">S2</strain>
        <tissue evidence="2">Leaf</tissue>
    </source>
</reference>
<reference evidence="3" key="2">
    <citation type="submission" date="2019-10" db="EMBL/GenBank/DDBJ databases">
        <title>A de novo genome assembly of a pear dwarfing rootstock.</title>
        <authorList>
            <person name="Wang F."/>
            <person name="Wang J."/>
            <person name="Li S."/>
            <person name="Zhang Y."/>
            <person name="Fang M."/>
            <person name="Ma L."/>
            <person name="Zhao Y."/>
            <person name="Jiang S."/>
        </authorList>
    </citation>
    <scope>NUCLEOTIDE SEQUENCE [LARGE SCALE GENOMIC DNA]</scope>
</reference>
<reference evidence="2 3" key="1">
    <citation type="submission" date="2019-09" db="EMBL/GenBank/DDBJ databases">
        <authorList>
            <person name="Ou C."/>
        </authorList>
    </citation>
    <scope>NUCLEOTIDE SEQUENCE [LARGE SCALE GENOMIC DNA]</scope>
    <source>
        <strain evidence="2">S2</strain>
        <tissue evidence="2">Leaf</tissue>
    </source>
</reference>
<gene>
    <name evidence="2" type="ORF">D8674_008978</name>
</gene>
<protein>
    <submittedName>
        <fullName evidence="2">Uncharacterized protein</fullName>
    </submittedName>
</protein>
<comment type="caution">
    <text evidence="2">The sequence shown here is derived from an EMBL/GenBank/DDBJ whole genome shotgun (WGS) entry which is preliminary data.</text>
</comment>
<evidence type="ECO:0000313" key="3">
    <source>
        <dbReference type="Proteomes" id="UP000327157"/>
    </source>
</evidence>
<organism evidence="2 3">
    <name type="scientific">Pyrus ussuriensis x Pyrus communis</name>
    <dbReference type="NCBI Taxonomy" id="2448454"/>
    <lineage>
        <taxon>Eukaryota</taxon>
        <taxon>Viridiplantae</taxon>
        <taxon>Streptophyta</taxon>
        <taxon>Embryophyta</taxon>
        <taxon>Tracheophyta</taxon>
        <taxon>Spermatophyta</taxon>
        <taxon>Magnoliopsida</taxon>
        <taxon>eudicotyledons</taxon>
        <taxon>Gunneridae</taxon>
        <taxon>Pentapetalae</taxon>
        <taxon>rosids</taxon>
        <taxon>fabids</taxon>
        <taxon>Rosales</taxon>
        <taxon>Rosaceae</taxon>
        <taxon>Amygdaloideae</taxon>
        <taxon>Maleae</taxon>
        <taxon>Pyrus</taxon>
    </lineage>
</organism>
<name>A0A5N5HUW7_9ROSA</name>
<dbReference type="AlphaFoldDB" id="A0A5N5HUW7"/>
<evidence type="ECO:0000256" key="1">
    <source>
        <dbReference type="SAM" id="MobiDB-lite"/>
    </source>
</evidence>
<dbReference type="EMBL" id="SMOL01000143">
    <property type="protein sequence ID" value="KAB2631459.1"/>
    <property type="molecule type" value="Genomic_DNA"/>
</dbReference>
<keyword evidence="3" id="KW-1185">Reference proteome</keyword>
<proteinExistence type="predicted"/>
<dbReference type="Proteomes" id="UP000327157">
    <property type="component" value="Chromosome 12"/>
</dbReference>